<organism evidence="1 2">
    <name type="scientific">Candidatus Cryptobacteroides intestinavium</name>
    <dbReference type="NCBI Taxonomy" id="2840766"/>
    <lineage>
        <taxon>Bacteria</taxon>
        <taxon>Pseudomonadati</taxon>
        <taxon>Bacteroidota</taxon>
        <taxon>Bacteroidia</taxon>
        <taxon>Bacteroidales</taxon>
        <taxon>Candidatus Cryptobacteroides</taxon>
    </lineage>
</organism>
<evidence type="ECO:0000313" key="2">
    <source>
        <dbReference type="Proteomes" id="UP000823661"/>
    </source>
</evidence>
<dbReference type="Pfam" id="PF10962">
    <property type="entry name" value="DUF2764"/>
    <property type="match status" value="1"/>
</dbReference>
<sequence>MTNYYYIIASLPAITRDWKFGDRTAEGLIGEIKGLSTPRDLAAISFIESGFKDDNLDIDFYRKALSFKNPFIREYYTFDLNVRNAKARYLNRALGREEDRDVLRMDGDEDRTASFEEAARLEAILNDRDILARERAIDSLYWEKLDAMTVQHYFDMDVILAFILKLHIIDRWHQLDEKTGREMFRKLVNEVKATFKGVEYNPERSDRTDNNIKQQ</sequence>
<dbReference type="AlphaFoldDB" id="A0A9D9MXN6"/>
<protein>
    <submittedName>
        <fullName evidence="1">DUF2764 family protein</fullName>
    </submittedName>
</protein>
<proteinExistence type="predicted"/>
<name>A0A9D9MXN6_9BACT</name>
<evidence type="ECO:0000313" key="1">
    <source>
        <dbReference type="EMBL" id="MBO8453055.1"/>
    </source>
</evidence>
<reference evidence="1" key="2">
    <citation type="journal article" date="2021" name="PeerJ">
        <title>Extensive microbial diversity within the chicken gut microbiome revealed by metagenomics and culture.</title>
        <authorList>
            <person name="Gilroy R."/>
            <person name="Ravi A."/>
            <person name="Getino M."/>
            <person name="Pursley I."/>
            <person name="Horton D.L."/>
            <person name="Alikhan N.F."/>
            <person name="Baker D."/>
            <person name="Gharbi K."/>
            <person name="Hall N."/>
            <person name="Watson M."/>
            <person name="Adriaenssens E.M."/>
            <person name="Foster-Nyarko E."/>
            <person name="Jarju S."/>
            <person name="Secka A."/>
            <person name="Antonio M."/>
            <person name="Oren A."/>
            <person name="Chaudhuri R.R."/>
            <person name="La Ragione R."/>
            <person name="Hildebrand F."/>
            <person name="Pallen M.J."/>
        </authorList>
    </citation>
    <scope>NUCLEOTIDE SEQUENCE</scope>
    <source>
        <strain evidence="1">B1-20833</strain>
    </source>
</reference>
<reference evidence="1" key="1">
    <citation type="submission" date="2020-10" db="EMBL/GenBank/DDBJ databases">
        <authorList>
            <person name="Gilroy R."/>
        </authorList>
    </citation>
    <scope>NUCLEOTIDE SEQUENCE</scope>
    <source>
        <strain evidence="1">B1-20833</strain>
    </source>
</reference>
<dbReference type="Proteomes" id="UP000823661">
    <property type="component" value="Unassembled WGS sequence"/>
</dbReference>
<gene>
    <name evidence="1" type="ORF">IAC06_09285</name>
</gene>
<dbReference type="EMBL" id="JADIMI010000087">
    <property type="protein sequence ID" value="MBO8453055.1"/>
    <property type="molecule type" value="Genomic_DNA"/>
</dbReference>
<comment type="caution">
    <text evidence="1">The sequence shown here is derived from an EMBL/GenBank/DDBJ whole genome shotgun (WGS) entry which is preliminary data.</text>
</comment>
<accession>A0A9D9MXN6</accession>
<dbReference type="InterPro" id="IPR024492">
    <property type="entry name" value="DUF2764"/>
</dbReference>